<protein>
    <submittedName>
        <fullName evidence="4">Acetyltransferase (GNAT) family protein</fullName>
    </submittedName>
</protein>
<dbReference type="PANTHER" id="PTHR43877">
    <property type="entry name" value="AMINOALKYLPHOSPHONATE N-ACETYLTRANSFERASE-RELATED-RELATED"/>
    <property type="match status" value="1"/>
</dbReference>
<keyword evidence="2" id="KW-0012">Acyltransferase</keyword>
<dbReference type="InterPro" id="IPR000182">
    <property type="entry name" value="GNAT_dom"/>
</dbReference>
<name>A0A326U8K9_THEHA</name>
<dbReference type="Pfam" id="PF13508">
    <property type="entry name" value="Acetyltransf_7"/>
    <property type="match status" value="1"/>
</dbReference>
<dbReference type="PROSITE" id="PS51186">
    <property type="entry name" value="GNAT"/>
    <property type="match status" value="1"/>
</dbReference>
<dbReference type="CDD" id="cd04301">
    <property type="entry name" value="NAT_SF"/>
    <property type="match status" value="1"/>
</dbReference>
<dbReference type="InterPro" id="IPR016181">
    <property type="entry name" value="Acyl_CoA_acyltransferase"/>
</dbReference>
<evidence type="ECO:0000313" key="4">
    <source>
        <dbReference type="EMBL" id="PZW31140.1"/>
    </source>
</evidence>
<evidence type="ECO:0000313" key="5">
    <source>
        <dbReference type="Proteomes" id="UP000248806"/>
    </source>
</evidence>
<dbReference type="InterPro" id="IPR050832">
    <property type="entry name" value="Bact_Acetyltransf"/>
</dbReference>
<evidence type="ECO:0000259" key="3">
    <source>
        <dbReference type="PROSITE" id="PS51186"/>
    </source>
</evidence>
<proteinExistence type="predicted"/>
<accession>A0A326U8K9</accession>
<feature type="domain" description="N-acetyltransferase" evidence="3">
    <location>
        <begin position="4"/>
        <end position="150"/>
    </location>
</feature>
<keyword evidence="5" id="KW-1185">Reference proteome</keyword>
<keyword evidence="1 4" id="KW-0808">Transferase</keyword>
<organism evidence="4 5">
    <name type="scientific">Thermosporothrix hazakensis</name>
    <dbReference type="NCBI Taxonomy" id="644383"/>
    <lineage>
        <taxon>Bacteria</taxon>
        <taxon>Bacillati</taxon>
        <taxon>Chloroflexota</taxon>
        <taxon>Ktedonobacteria</taxon>
        <taxon>Ktedonobacterales</taxon>
        <taxon>Thermosporotrichaceae</taxon>
        <taxon>Thermosporothrix</taxon>
    </lineage>
</organism>
<comment type="caution">
    <text evidence="4">The sequence shown here is derived from an EMBL/GenBank/DDBJ whole genome shotgun (WGS) entry which is preliminary data.</text>
</comment>
<gene>
    <name evidence="4" type="ORF">EI42_02237</name>
</gene>
<dbReference type="SUPFAM" id="SSF55729">
    <property type="entry name" value="Acyl-CoA N-acyltransferases (Nat)"/>
    <property type="match status" value="1"/>
</dbReference>
<reference evidence="4 5" key="1">
    <citation type="submission" date="2018-06" db="EMBL/GenBank/DDBJ databases">
        <title>Genomic Encyclopedia of Archaeal and Bacterial Type Strains, Phase II (KMG-II): from individual species to whole genera.</title>
        <authorList>
            <person name="Goeker M."/>
        </authorList>
    </citation>
    <scope>NUCLEOTIDE SEQUENCE [LARGE SCALE GENOMIC DNA]</scope>
    <source>
        <strain evidence="4 5">ATCC BAA-1881</strain>
    </source>
</reference>
<dbReference type="EMBL" id="QKUF01000006">
    <property type="protein sequence ID" value="PZW31140.1"/>
    <property type="molecule type" value="Genomic_DNA"/>
</dbReference>
<dbReference type="GO" id="GO:0016747">
    <property type="term" value="F:acyltransferase activity, transferring groups other than amino-acyl groups"/>
    <property type="evidence" value="ECO:0007669"/>
    <property type="project" value="InterPro"/>
</dbReference>
<dbReference type="Gene3D" id="3.40.630.30">
    <property type="match status" value="1"/>
</dbReference>
<sequence>MTIRTIRRAQEAEREAIETCVRRAYACYLARMEREPAPLHADYLSLIKDGTVYVLPTTEGICGVLVMMPERDAMFVENVAIDPRFQGQGLGRLLFSFVEQEALKAGLKAIRLYTNAVMVENFRFYRRLGFEEVDRRLHEGYQRVFFQKLL</sequence>
<dbReference type="AlphaFoldDB" id="A0A326U8K9"/>
<dbReference type="Proteomes" id="UP000248806">
    <property type="component" value="Unassembled WGS sequence"/>
</dbReference>
<evidence type="ECO:0000256" key="1">
    <source>
        <dbReference type="ARBA" id="ARBA00022679"/>
    </source>
</evidence>
<evidence type="ECO:0000256" key="2">
    <source>
        <dbReference type="ARBA" id="ARBA00023315"/>
    </source>
</evidence>